<evidence type="ECO:0000313" key="1">
    <source>
        <dbReference type="EMBL" id="KAF7930017.1"/>
    </source>
</evidence>
<reference evidence="1 2" key="1">
    <citation type="journal article" date="2020" name="Genome Biol. Evol.">
        <title>Comparative genomics of Sclerotiniaceae.</title>
        <authorList>
            <person name="Valero Jimenez C.A."/>
            <person name="Steentjes M."/>
            <person name="Scholten O.E."/>
            <person name="Van Kan J.A.L."/>
        </authorList>
    </citation>
    <scope>NUCLEOTIDE SEQUENCE [LARGE SCALE GENOMIC DNA]</scope>
    <source>
        <strain evidence="1 2">MUCL 94</strain>
    </source>
</reference>
<name>A0A9P5I892_9HELO</name>
<keyword evidence="2" id="KW-1185">Reference proteome</keyword>
<accession>A0A9P5I892</accession>
<dbReference type="Proteomes" id="UP000710849">
    <property type="component" value="Unassembled WGS sequence"/>
</dbReference>
<evidence type="ECO:0000313" key="2">
    <source>
        <dbReference type="Proteomes" id="UP000710849"/>
    </source>
</evidence>
<protein>
    <submittedName>
        <fullName evidence="1">Uncharacterized protein</fullName>
    </submittedName>
</protein>
<gene>
    <name evidence="1" type="ORF">EAE97_009614</name>
</gene>
<dbReference type="RefSeq" id="XP_038729240.1">
    <property type="nucleotide sequence ID" value="XM_038880129.1"/>
</dbReference>
<dbReference type="EMBL" id="RCSW01000022">
    <property type="protein sequence ID" value="KAF7930017.1"/>
    <property type="molecule type" value="Genomic_DNA"/>
</dbReference>
<comment type="caution">
    <text evidence="1">The sequence shown here is derived from an EMBL/GenBank/DDBJ whole genome shotgun (WGS) entry which is preliminary data.</text>
</comment>
<sequence length="239" mass="26991">MDSSGDIQLPGKHPNTTAFVALYFQLYSDEMNEDMNISGNLEFYRKIIDFENDTGKHELIFGNLDRSQQRAVQSITHSRNLDYEYQQGYAKVLRNCTTDWNFGDMIESSPAELTHYNEPTDSGRHLNESSQLEIDYFGSNLEIEPWPQYSVYPYPLELPSELAQDNVASESLPLPQSELGSQFDMPRYDIYGNSSALNGCGIDYNTHVGGDVTLAANLDTPRISSDNSGYASIQQNIQR</sequence>
<dbReference type="AlphaFoldDB" id="A0A9P5I892"/>
<dbReference type="GeneID" id="62153202"/>
<proteinExistence type="predicted"/>
<organism evidence="1 2">
    <name type="scientific">Botrytis byssoidea</name>
    <dbReference type="NCBI Taxonomy" id="139641"/>
    <lineage>
        <taxon>Eukaryota</taxon>
        <taxon>Fungi</taxon>
        <taxon>Dikarya</taxon>
        <taxon>Ascomycota</taxon>
        <taxon>Pezizomycotina</taxon>
        <taxon>Leotiomycetes</taxon>
        <taxon>Helotiales</taxon>
        <taxon>Sclerotiniaceae</taxon>
        <taxon>Botrytis</taxon>
    </lineage>
</organism>